<protein>
    <recommendedName>
        <fullName evidence="4">DUF2142 domain-containing protein</fullName>
    </recommendedName>
</protein>
<proteinExistence type="predicted"/>
<feature type="transmembrane region" description="Helical" evidence="1">
    <location>
        <begin position="143"/>
        <end position="166"/>
    </location>
</feature>
<evidence type="ECO:0000313" key="3">
    <source>
        <dbReference type="Proteomes" id="UP000218689"/>
    </source>
</evidence>
<reference evidence="3" key="1">
    <citation type="submission" date="2017-08" db="EMBL/GenBank/DDBJ databases">
        <title>Draft genome sequence of Lactococcus sp. strain Rs-Y01, isolated from the gut of the lower termite Reticulitermes speratus.</title>
        <authorList>
            <person name="Ohkuma M."/>
            <person name="Yuki M."/>
        </authorList>
    </citation>
    <scope>NUCLEOTIDE SEQUENCE [LARGE SCALE GENOMIC DNA]</scope>
    <source>
        <strain evidence="3">Rs-Y01</strain>
    </source>
</reference>
<feature type="transmembrane region" description="Helical" evidence="1">
    <location>
        <begin position="196"/>
        <end position="214"/>
    </location>
</feature>
<organism evidence="2 3">
    <name type="scientific">Pseudolactococcus reticulitermitis</name>
    <dbReference type="NCBI Taxonomy" id="2025039"/>
    <lineage>
        <taxon>Bacteria</taxon>
        <taxon>Bacillati</taxon>
        <taxon>Bacillota</taxon>
        <taxon>Bacilli</taxon>
        <taxon>Lactobacillales</taxon>
        <taxon>Streptococcaceae</taxon>
        <taxon>Pseudolactococcus</taxon>
    </lineage>
</organism>
<keyword evidence="3" id="KW-1185">Reference proteome</keyword>
<feature type="transmembrane region" description="Helical" evidence="1">
    <location>
        <begin position="413"/>
        <end position="430"/>
    </location>
</feature>
<evidence type="ECO:0008006" key="4">
    <source>
        <dbReference type="Google" id="ProtNLM"/>
    </source>
</evidence>
<sequence length="469" mass="53141">MKNRIEEEKIISSSINGKKSKLHKGYLILSVLLGMILAIGMPFFNEPDGQFHYVVSSNMVNLSNDISAYGEVSIGTGIDQQLEVYQQGGYFQKYYLTRIVEMPMSKQPRQGLTENPNIKSYNFLGHLIPALGVWIGHKIYPSMGMMITTARLFSVLINSLLMFLIIKSVKKGKMIFVALSLTPVTLNSFASLSYDSLSFVLVAWLIAIVINSLVDQQIKWWRWLELAVASVAIYFGAKTNFKVLLLFIPVLIAMFVFPKLYQKLSRFFSDLWTNKKALVLSLLVGLGLIFVILIVLLGLRHNGIFYSIYRFIINYVVNLRDYLSVSSVFYNLLGSPYPNINYTPAWVSMIWYIVLFAVLLSEDKFIKSKFISLTSMVIFLMGIAAVYYVYMTYTPTGAPVGNPTILGQMQGLQGRYFTPTLFLLLFVTCYEKFKIKINGQKGILLFVMGIAVITNVLLLFSTLFGAYYL</sequence>
<evidence type="ECO:0000256" key="1">
    <source>
        <dbReference type="SAM" id="Phobius"/>
    </source>
</evidence>
<name>A0A224XF57_9LACT</name>
<dbReference type="EMBL" id="BEDT01000005">
    <property type="protein sequence ID" value="GAX48183.1"/>
    <property type="molecule type" value="Genomic_DNA"/>
</dbReference>
<dbReference type="AlphaFoldDB" id="A0A224XF57"/>
<feature type="transmembrane region" description="Helical" evidence="1">
    <location>
        <begin position="442"/>
        <end position="468"/>
    </location>
</feature>
<dbReference type="Pfam" id="PF09913">
    <property type="entry name" value="DUF2142"/>
    <property type="match status" value="1"/>
</dbReference>
<feature type="transmembrane region" description="Helical" evidence="1">
    <location>
        <begin position="311"/>
        <end position="333"/>
    </location>
</feature>
<keyword evidence="1" id="KW-0472">Membrane</keyword>
<dbReference type="RefSeq" id="WP_094785209.1">
    <property type="nucleotide sequence ID" value="NZ_BEDT01000005.1"/>
</dbReference>
<feature type="transmembrane region" description="Helical" evidence="1">
    <location>
        <begin position="373"/>
        <end position="393"/>
    </location>
</feature>
<feature type="transmembrane region" description="Helical" evidence="1">
    <location>
        <begin position="277"/>
        <end position="299"/>
    </location>
</feature>
<evidence type="ECO:0000313" key="2">
    <source>
        <dbReference type="EMBL" id="GAX48183.1"/>
    </source>
</evidence>
<gene>
    <name evidence="2" type="ORF">RsY01_1798</name>
</gene>
<dbReference type="OrthoDB" id="2207022at2"/>
<feature type="transmembrane region" description="Helical" evidence="1">
    <location>
        <begin position="173"/>
        <end position="190"/>
    </location>
</feature>
<feature type="transmembrane region" description="Helical" evidence="1">
    <location>
        <begin position="226"/>
        <end position="257"/>
    </location>
</feature>
<dbReference type="InterPro" id="IPR018674">
    <property type="entry name" value="DUF2142_membrane"/>
</dbReference>
<feature type="transmembrane region" description="Helical" evidence="1">
    <location>
        <begin position="345"/>
        <end position="361"/>
    </location>
</feature>
<dbReference type="Proteomes" id="UP000218689">
    <property type="component" value="Unassembled WGS sequence"/>
</dbReference>
<comment type="caution">
    <text evidence="2">The sequence shown here is derived from an EMBL/GenBank/DDBJ whole genome shotgun (WGS) entry which is preliminary data.</text>
</comment>
<feature type="transmembrane region" description="Helical" evidence="1">
    <location>
        <begin position="26"/>
        <end position="44"/>
    </location>
</feature>
<keyword evidence="1" id="KW-1133">Transmembrane helix</keyword>
<accession>A0A224XF57</accession>
<keyword evidence="1" id="KW-0812">Transmembrane</keyword>